<name>A0AAX6HUL8_IRIPA</name>
<dbReference type="FunFam" id="3.40.47.10:FF:000025">
    <property type="entry name" value="Chalcone synthase 2"/>
    <property type="match status" value="1"/>
</dbReference>
<dbReference type="PANTHER" id="PTHR11877">
    <property type="entry name" value="HYDROXYMETHYLGLUTARYL-COA SYNTHASE"/>
    <property type="match status" value="1"/>
</dbReference>
<evidence type="ECO:0000259" key="5">
    <source>
        <dbReference type="Pfam" id="PF02797"/>
    </source>
</evidence>
<feature type="domain" description="Chalcone/stilbene synthase N-terminal" evidence="4">
    <location>
        <begin position="11"/>
        <end position="229"/>
    </location>
</feature>
<evidence type="ECO:0000256" key="3">
    <source>
        <dbReference type="RuleBase" id="RU003633"/>
    </source>
</evidence>
<accession>A0AAX6HUL8</accession>
<organism evidence="6 7">
    <name type="scientific">Iris pallida</name>
    <name type="common">Sweet iris</name>
    <dbReference type="NCBI Taxonomy" id="29817"/>
    <lineage>
        <taxon>Eukaryota</taxon>
        <taxon>Viridiplantae</taxon>
        <taxon>Streptophyta</taxon>
        <taxon>Embryophyta</taxon>
        <taxon>Tracheophyta</taxon>
        <taxon>Spermatophyta</taxon>
        <taxon>Magnoliopsida</taxon>
        <taxon>Liliopsida</taxon>
        <taxon>Asparagales</taxon>
        <taxon>Iridaceae</taxon>
        <taxon>Iridoideae</taxon>
        <taxon>Irideae</taxon>
        <taxon>Iris</taxon>
    </lineage>
</organism>
<dbReference type="EMBL" id="JANAVB010006596">
    <property type="protein sequence ID" value="KAJ6844740.1"/>
    <property type="molecule type" value="Genomic_DNA"/>
</dbReference>
<dbReference type="InterPro" id="IPR018088">
    <property type="entry name" value="Chalcone/stilbene_synthase_AS"/>
</dbReference>
<dbReference type="GO" id="GO:0030639">
    <property type="term" value="P:polyketide biosynthetic process"/>
    <property type="evidence" value="ECO:0007669"/>
    <property type="project" value="TreeGrafter"/>
</dbReference>
<proteinExistence type="inferred from homology"/>
<dbReference type="InterPro" id="IPR011141">
    <property type="entry name" value="Polyketide_synthase_type-III"/>
</dbReference>
<feature type="active site" description="Acyl-thioester intermediate" evidence="2">
    <location>
        <position position="165"/>
    </location>
</feature>
<feature type="domain" description="Chalcone/stilbene synthase C-terminal" evidence="5">
    <location>
        <begin position="241"/>
        <end position="392"/>
    </location>
</feature>
<keyword evidence="3" id="KW-0808">Transferase</keyword>
<comment type="similarity">
    <text evidence="1 3">Belongs to the thiolase-like superfamily. Chalcone/stilbene synthases family.</text>
</comment>
<evidence type="ECO:0000256" key="2">
    <source>
        <dbReference type="PIRSR" id="PIRSR000451-1"/>
    </source>
</evidence>
<dbReference type="SUPFAM" id="SSF53901">
    <property type="entry name" value="Thiolase-like"/>
    <property type="match status" value="2"/>
</dbReference>
<dbReference type="PROSITE" id="PS00441">
    <property type="entry name" value="CHALCONE_SYNTH"/>
    <property type="match status" value="1"/>
</dbReference>
<dbReference type="InterPro" id="IPR012328">
    <property type="entry name" value="Chalcone/stilbene_synt_C"/>
</dbReference>
<dbReference type="GO" id="GO:0009813">
    <property type="term" value="P:flavonoid biosynthetic process"/>
    <property type="evidence" value="ECO:0007669"/>
    <property type="project" value="UniProtKB-ARBA"/>
</dbReference>
<dbReference type="InterPro" id="IPR001099">
    <property type="entry name" value="Chalcone/stilbene_synt_N"/>
</dbReference>
<dbReference type="AlphaFoldDB" id="A0AAX6HUL8"/>
<keyword evidence="7" id="KW-1185">Reference proteome</keyword>
<evidence type="ECO:0000313" key="7">
    <source>
        <dbReference type="Proteomes" id="UP001140949"/>
    </source>
</evidence>
<evidence type="ECO:0000256" key="1">
    <source>
        <dbReference type="ARBA" id="ARBA00005531"/>
    </source>
</evidence>
<gene>
    <name evidence="6" type="ORF">M6B38_293650</name>
</gene>
<reference evidence="6" key="2">
    <citation type="submission" date="2023-04" db="EMBL/GenBank/DDBJ databases">
        <authorList>
            <person name="Bruccoleri R.E."/>
            <person name="Oakeley E.J."/>
            <person name="Faust A.-M."/>
            <person name="Dessus-Babus S."/>
            <person name="Altorfer M."/>
            <person name="Burckhardt D."/>
            <person name="Oertli M."/>
            <person name="Naumann U."/>
            <person name="Petersen F."/>
            <person name="Wong J."/>
        </authorList>
    </citation>
    <scope>NUCLEOTIDE SEQUENCE</scope>
    <source>
        <strain evidence="6">GSM-AAB239-AS_SAM_17_03QT</strain>
        <tissue evidence="6">Leaf</tissue>
    </source>
</reference>
<evidence type="ECO:0000313" key="6">
    <source>
        <dbReference type="EMBL" id="KAJ6844740.1"/>
    </source>
</evidence>
<protein>
    <submittedName>
        <fullName evidence="6">Chalcone synthase 1</fullName>
    </submittedName>
</protein>
<dbReference type="PIRSF" id="PIRSF000451">
    <property type="entry name" value="PKS_III"/>
    <property type="match status" value="1"/>
</dbReference>
<sequence>MSTSWEKIPQFRRADGPAAVLAIGTANPDNVVYQTDFPDYYFRMTKSEHLTKLKEKFKRICEKSMISKRHIYLTEEMLEKYPNICAYEAPSLNDRQDIKIREVPLLAKAAATAAIEEWGRPVSDITHVIFCTTTGVDMPGADYRLTKLLGLSPSVRRVMLYHQGCFAGGTVLRLAKDLAENNRGARVLVVCSEITVTTFRGPCETHIDSLVGQAIFGDGAAALIVGSDPDPALEHRPLYHLMHASETILPGSEGTIEGHLREVGLHFRLSRRVPELIAEHVEESLHRGLGSLGVDGVEWNSMFWVPHPGGAAILDRLEEKLELDKDRLRATREVLKEFGNMSSACVFFILDEMRKRSAAEGKSTTGEGMEWGVLMGFGPGLTVETVVLRSVPIDPCSS</sequence>
<keyword evidence="3" id="KW-0012">Acyltransferase</keyword>
<dbReference type="Pfam" id="PF02797">
    <property type="entry name" value="Chal_sti_synt_C"/>
    <property type="match status" value="1"/>
</dbReference>
<dbReference type="Pfam" id="PF00195">
    <property type="entry name" value="Chal_sti_synt_N"/>
    <property type="match status" value="1"/>
</dbReference>
<dbReference type="GO" id="GO:0016747">
    <property type="term" value="F:acyltransferase activity, transferring groups other than amino-acyl groups"/>
    <property type="evidence" value="ECO:0007669"/>
    <property type="project" value="InterPro"/>
</dbReference>
<dbReference type="InterPro" id="IPR016039">
    <property type="entry name" value="Thiolase-like"/>
</dbReference>
<comment type="caution">
    <text evidence="6">The sequence shown here is derived from an EMBL/GenBank/DDBJ whole genome shotgun (WGS) entry which is preliminary data.</text>
</comment>
<dbReference type="FunFam" id="3.40.47.10:FF:000014">
    <property type="entry name" value="Chalcone synthase 1"/>
    <property type="match status" value="1"/>
</dbReference>
<dbReference type="Gene3D" id="3.40.47.10">
    <property type="match status" value="2"/>
</dbReference>
<evidence type="ECO:0000259" key="4">
    <source>
        <dbReference type="Pfam" id="PF00195"/>
    </source>
</evidence>
<dbReference type="Proteomes" id="UP001140949">
    <property type="component" value="Unassembled WGS sequence"/>
</dbReference>
<dbReference type="CDD" id="cd00831">
    <property type="entry name" value="CHS_like"/>
    <property type="match status" value="1"/>
</dbReference>
<dbReference type="PANTHER" id="PTHR11877:SF80">
    <property type="entry name" value="CHALCONE SYNTHASE 1"/>
    <property type="match status" value="1"/>
</dbReference>
<reference evidence="6" key="1">
    <citation type="journal article" date="2023" name="GigaByte">
        <title>Genome assembly of the bearded iris, Iris pallida Lam.</title>
        <authorList>
            <person name="Bruccoleri R.E."/>
            <person name="Oakeley E.J."/>
            <person name="Faust A.M.E."/>
            <person name="Altorfer M."/>
            <person name="Dessus-Babus S."/>
            <person name="Burckhardt D."/>
            <person name="Oertli M."/>
            <person name="Naumann U."/>
            <person name="Petersen F."/>
            <person name="Wong J."/>
        </authorList>
    </citation>
    <scope>NUCLEOTIDE SEQUENCE</scope>
    <source>
        <strain evidence="6">GSM-AAB239-AS_SAM_17_03QT</strain>
    </source>
</reference>